<dbReference type="OrthoDB" id="6332823at2"/>
<dbReference type="EMBL" id="CP031769">
    <property type="protein sequence ID" value="AXR05104.1"/>
    <property type="molecule type" value="Genomic_DNA"/>
</dbReference>
<dbReference type="AlphaFoldDB" id="A0A346NHU7"/>
<evidence type="ECO:0008006" key="3">
    <source>
        <dbReference type="Google" id="ProtNLM"/>
    </source>
</evidence>
<keyword evidence="2" id="KW-1185">Reference proteome</keyword>
<dbReference type="RefSeq" id="WP_108565778.1">
    <property type="nucleotide sequence ID" value="NZ_CP031769.1"/>
</dbReference>
<reference evidence="1 2" key="1">
    <citation type="submission" date="2018-08" db="EMBL/GenBank/DDBJ databases">
        <title>Salinimonas sediminis sp. nov., a piezophilic bacterium isolated from a deep-sea sediment sample from the New Britain Trench.</title>
        <authorList>
            <person name="Cao J."/>
        </authorList>
    </citation>
    <scope>NUCLEOTIDE SEQUENCE [LARGE SCALE GENOMIC DNA]</scope>
    <source>
        <strain evidence="1 2">N102</strain>
    </source>
</reference>
<proteinExistence type="predicted"/>
<gene>
    <name evidence="1" type="ORF">D0Y50_01200</name>
</gene>
<accession>A0A346NHU7</accession>
<organism evidence="1 2">
    <name type="scientific">Salinimonas sediminis</name>
    <dbReference type="NCBI Taxonomy" id="2303538"/>
    <lineage>
        <taxon>Bacteria</taxon>
        <taxon>Pseudomonadati</taxon>
        <taxon>Pseudomonadota</taxon>
        <taxon>Gammaproteobacteria</taxon>
        <taxon>Alteromonadales</taxon>
        <taxon>Alteromonadaceae</taxon>
        <taxon>Alteromonas/Salinimonas group</taxon>
        <taxon>Salinimonas</taxon>
    </lineage>
</organism>
<dbReference type="Proteomes" id="UP000262073">
    <property type="component" value="Chromosome"/>
</dbReference>
<evidence type="ECO:0000313" key="2">
    <source>
        <dbReference type="Proteomes" id="UP000262073"/>
    </source>
</evidence>
<name>A0A346NHU7_9ALTE</name>
<evidence type="ECO:0000313" key="1">
    <source>
        <dbReference type="EMBL" id="AXR05104.1"/>
    </source>
</evidence>
<protein>
    <recommendedName>
        <fullName evidence="3">DUF2384 domain-containing protein</fullName>
    </recommendedName>
</protein>
<sequence length="141" mass="15671">MTQSHNPPAVVMKAFTWAYEELGLTPQEAAQILGISEPALKETALVGFEADSPESEVQVAFIKMYHLLYAMSDGDTDLMLDWFAHHNPHLDVTPKNACNNLAGISYVSDYLQSTHGDKPLMELSFVMPRSTEQAEVEMVAR</sequence>
<dbReference type="KEGG" id="salm:D0Y50_01200"/>